<dbReference type="EMBL" id="CP024847">
    <property type="protein sequence ID" value="AUR51790.1"/>
    <property type="molecule type" value="Genomic_DNA"/>
</dbReference>
<feature type="active site" evidence="4">
    <location>
        <position position="253"/>
    </location>
</feature>
<dbReference type="AlphaFoldDB" id="A0A2I7N5R6"/>
<dbReference type="GO" id="GO:0016020">
    <property type="term" value="C:membrane"/>
    <property type="evidence" value="ECO:0007669"/>
    <property type="project" value="TreeGrafter"/>
</dbReference>
<dbReference type="RefSeq" id="WP_102951087.1">
    <property type="nucleotide sequence ID" value="NZ_CP024847.1"/>
</dbReference>
<evidence type="ECO:0000259" key="5">
    <source>
        <dbReference type="Pfam" id="PF00561"/>
    </source>
</evidence>
<evidence type="ECO:0000313" key="7">
    <source>
        <dbReference type="Proteomes" id="UP000236655"/>
    </source>
</evidence>
<organism evidence="6 7">
    <name type="scientific">Aquella oligotrophica</name>
    <dbReference type="NCBI Taxonomy" id="2067065"/>
    <lineage>
        <taxon>Bacteria</taxon>
        <taxon>Pseudomonadati</taxon>
        <taxon>Pseudomonadota</taxon>
        <taxon>Betaproteobacteria</taxon>
        <taxon>Neisseriales</taxon>
        <taxon>Neisseriaceae</taxon>
        <taxon>Aquella</taxon>
    </lineage>
</organism>
<dbReference type="SUPFAM" id="SSF53474">
    <property type="entry name" value="alpha/beta-Hydrolases"/>
    <property type="match status" value="1"/>
</dbReference>
<dbReference type="InterPro" id="IPR050266">
    <property type="entry name" value="AB_hydrolase_sf"/>
</dbReference>
<feature type="active site" description="Proton donor" evidence="4">
    <location>
        <position position="280"/>
    </location>
</feature>
<name>A0A2I7N5R6_9NEIS</name>
<dbReference type="InterPro" id="IPR005945">
    <property type="entry name" value="Pro_imino_pep"/>
</dbReference>
<dbReference type="GO" id="GO:0004177">
    <property type="term" value="F:aminopeptidase activity"/>
    <property type="evidence" value="ECO:0007669"/>
    <property type="project" value="UniProtKB-KW"/>
</dbReference>
<feature type="active site" description="Nucleophile" evidence="4">
    <location>
        <position position="109"/>
    </location>
</feature>
<proteinExistence type="inferred from homology"/>
<dbReference type="OrthoDB" id="9796770at2"/>
<evidence type="ECO:0000256" key="2">
    <source>
        <dbReference type="ARBA" id="ARBA00022801"/>
    </source>
</evidence>
<dbReference type="Proteomes" id="UP000236655">
    <property type="component" value="Chromosome"/>
</dbReference>
<accession>A0A2I7N5R6</accession>
<dbReference type="GO" id="GO:0006508">
    <property type="term" value="P:proteolysis"/>
    <property type="evidence" value="ECO:0007669"/>
    <property type="project" value="InterPro"/>
</dbReference>
<dbReference type="KEGG" id="nba:CUN60_05605"/>
<keyword evidence="6" id="KW-0031">Aminopeptidase</keyword>
<dbReference type="InterPro" id="IPR029058">
    <property type="entry name" value="AB_hydrolase_fold"/>
</dbReference>
<dbReference type="Pfam" id="PF00561">
    <property type="entry name" value="Abhydrolase_1"/>
    <property type="match status" value="1"/>
</dbReference>
<dbReference type="NCBIfam" id="TIGR01250">
    <property type="entry name" value="pro_imino_pep_2"/>
    <property type="match status" value="1"/>
</dbReference>
<keyword evidence="7" id="KW-1185">Reference proteome</keyword>
<dbReference type="InterPro" id="IPR002410">
    <property type="entry name" value="Peptidase_S33"/>
</dbReference>
<dbReference type="Gene3D" id="3.40.50.1820">
    <property type="entry name" value="alpha/beta hydrolase"/>
    <property type="match status" value="1"/>
</dbReference>
<gene>
    <name evidence="6" type="ORF">CUN60_05605</name>
</gene>
<dbReference type="PRINTS" id="PR00793">
    <property type="entry name" value="PROAMNOPTASE"/>
</dbReference>
<evidence type="ECO:0000256" key="3">
    <source>
        <dbReference type="PIRNR" id="PIRNR005539"/>
    </source>
</evidence>
<evidence type="ECO:0000256" key="4">
    <source>
        <dbReference type="PIRSR" id="PIRSR005539-1"/>
    </source>
</evidence>
<keyword evidence="6" id="KW-0645">Protease</keyword>
<dbReference type="InterPro" id="IPR000073">
    <property type="entry name" value="AB_hydrolase_1"/>
</dbReference>
<protein>
    <submittedName>
        <fullName evidence="6">Prolyl aminopeptidase</fullName>
    </submittedName>
</protein>
<keyword evidence="2 3" id="KW-0378">Hydrolase</keyword>
<comment type="similarity">
    <text evidence="1 3">Belongs to the peptidase S33 family.</text>
</comment>
<feature type="domain" description="AB hydrolase-1" evidence="5">
    <location>
        <begin position="31"/>
        <end position="287"/>
    </location>
</feature>
<reference evidence="7" key="1">
    <citation type="submission" date="2017-11" db="EMBL/GenBank/DDBJ databases">
        <authorList>
            <person name="Chan K.G."/>
            <person name="Lee L.S."/>
        </authorList>
    </citation>
    <scope>NUCLEOTIDE SEQUENCE [LARGE SCALE GENOMIC DNA]</scope>
    <source>
        <strain evidence="7">DSM 100970</strain>
    </source>
</reference>
<evidence type="ECO:0000313" key="6">
    <source>
        <dbReference type="EMBL" id="AUR51790.1"/>
    </source>
</evidence>
<dbReference type="PIRSF" id="PIRSF005539">
    <property type="entry name" value="Pept_S33_TRI_F1"/>
    <property type="match status" value="1"/>
</dbReference>
<sequence>MITVKENYIDVPGGKIWSQIISPDAAKENLTIVFLHGGPGSTHDKLKWGLNSLADKYTLIFYDQLGGGKSALSDSGNKSDLWTIERFVAELDRLIRFYNLDKFILFGTSWGASLALEYYFSNSVVKKPAALVINSPLVSTKMWMEDANRLKQAMPVEIYQTMLECEKSGDTLSAKYQEAMQAFYDKHLLQPSFLNEEQRTLIKDTAKLFNEEAYLQMWGPSEFYATGTLVDYDRYEDLAKIDIPVLFSCGEYDEATPESLYKFHQKLPGSYYEVMAGCSHQAYFEKPEEFCQRLKPFLEKLPS</sequence>
<evidence type="ECO:0000256" key="1">
    <source>
        <dbReference type="ARBA" id="ARBA00010088"/>
    </source>
</evidence>
<dbReference type="PANTHER" id="PTHR43798:SF33">
    <property type="entry name" value="HYDROLASE, PUTATIVE (AFU_ORTHOLOGUE AFUA_2G14860)-RELATED"/>
    <property type="match status" value="1"/>
</dbReference>
<dbReference type="PANTHER" id="PTHR43798">
    <property type="entry name" value="MONOACYLGLYCEROL LIPASE"/>
    <property type="match status" value="1"/>
</dbReference>